<accession>A0A8J3F7C6</accession>
<feature type="domain" description="Response regulatory" evidence="7">
    <location>
        <begin position="11"/>
        <end position="127"/>
    </location>
</feature>
<dbReference type="AlphaFoldDB" id="A0A8J3F7C6"/>
<evidence type="ECO:0000256" key="3">
    <source>
        <dbReference type="ARBA" id="ARBA00023125"/>
    </source>
</evidence>
<dbReference type="CDD" id="cd17535">
    <property type="entry name" value="REC_NarL-like"/>
    <property type="match status" value="1"/>
</dbReference>
<dbReference type="PANTHER" id="PTHR43214">
    <property type="entry name" value="TWO-COMPONENT RESPONSE REGULATOR"/>
    <property type="match status" value="1"/>
</dbReference>
<dbReference type="InterPro" id="IPR039420">
    <property type="entry name" value="WalR-like"/>
</dbReference>
<dbReference type="Pfam" id="PF00196">
    <property type="entry name" value="GerE"/>
    <property type="match status" value="1"/>
</dbReference>
<evidence type="ECO:0000256" key="2">
    <source>
        <dbReference type="ARBA" id="ARBA00023015"/>
    </source>
</evidence>
<dbReference type="SMART" id="SM00448">
    <property type="entry name" value="REC"/>
    <property type="match status" value="1"/>
</dbReference>
<protein>
    <submittedName>
        <fullName evidence="8">DNA-binding response regulator</fullName>
    </submittedName>
</protein>
<dbReference type="InterPro" id="IPR011006">
    <property type="entry name" value="CheY-like_superfamily"/>
</dbReference>
<dbReference type="GO" id="GO:0000160">
    <property type="term" value="P:phosphorelay signal transduction system"/>
    <property type="evidence" value="ECO:0007669"/>
    <property type="project" value="InterPro"/>
</dbReference>
<dbReference type="Pfam" id="PF00072">
    <property type="entry name" value="Response_reg"/>
    <property type="match status" value="1"/>
</dbReference>
<proteinExistence type="predicted"/>
<evidence type="ECO:0000259" key="7">
    <source>
        <dbReference type="PROSITE" id="PS50110"/>
    </source>
</evidence>
<evidence type="ECO:0000313" key="8">
    <source>
        <dbReference type="EMBL" id="GGI20958.1"/>
    </source>
</evidence>
<dbReference type="InterPro" id="IPR000792">
    <property type="entry name" value="Tscrpt_reg_LuxR_C"/>
</dbReference>
<comment type="caution">
    <text evidence="8">The sequence shown here is derived from an EMBL/GenBank/DDBJ whole genome shotgun (WGS) entry which is preliminary data.</text>
</comment>
<organism evidence="8 9">
    <name type="scientific">Oxalicibacterium faecigallinarum</name>
    <dbReference type="NCBI Taxonomy" id="573741"/>
    <lineage>
        <taxon>Bacteria</taxon>
        <taxon>Pseudomonadati</taxon>
        <taxon>Pseudomonadota</taxon>
        <taxon>Betaproteobacteria</taxon>
        <taxon>Burkholderiales</taxon>
        <taxon>Oxalobacteraceae</taxon>
        <taxon>Oxalicibacterium</taxon>
    </lineage>
</organism>
<dbReference type="InterPro" id="IPR058245">
    <property type="entry name" value="NreC/VraR/RcsB-like_REC"/>
</dbReference>
<dbReference type="GO" id="GO:0003677">
    <property type="term" value="F:DNA binding"/>
    <property type="evidence" value="ECO:0007669"/>
    <property type="project" value="UniProtKB-KW"/>
</dbReference>
<keyword evidence="3 8" id="KW-0238">DNA-binding</keyword>
<dbReference type="SMART" id="SM00421">
    <property type="entry name" value="HTH_LUXR"/>
    <property type="match status" value="1"/>
</dbReference>
<dbReference type="EMBL" id="BMDI01000003">
    <property type="protein sequence ID" value="GGI20958.1"/>
    <property type="molecule type" value="Genomic_DNA"/>
</dbReference>
<dbReference type="PROSITE" id="PS50110">
    <property type="entry name" value="RESPONSE_REGULATORY"/>
    <property type="match status" value="1"/>
</dbReference>
<name>A0A8J3F7C6_9BURK</name>
<feature type="modified residue" description="4-aspartylphosphate" evidence="5">
    <location>
        <position position="62"/>
    </location>
</feature>
<evidence type="ECO:0000256" key="4">
    <source>
        <dbReference type="ARBA" id="ARBA00023163"/>
    </source>
</evidence>
<dbReference type="PRINTS" id="PR00038">
    <property type="entry name" value="HTHLUXR"/>
</dbReference>
<dbReference type="Gene3D" id="3.40.50.2300">
    <property type="match status" value="1"/>
</dbReference>
<dbReference type="PANTHER" id="PTHR43214:SF41">
    <property type="entry name" value="NITRATE_NITRITE RESPONSE REGULATOR PROTEIN NARP"/>
    <property type="match status" value="1"/>
</dbReference>
<dbReference type="CDD" id="cd06170">
    <property type="entry name" value="LuxR_C_like"/>
    <property type="match status" value="1"/>
</dbReference>
<keyword evidence="9" id="KW-1185">Reference proteome</keyword>
<evidence type="ECO:0000256" key="5">
    <source>
        <dbReference type="PROSITE-ProRule" id="PRU00169"/>
    </source>
</evidence>
<dbReference type="Proteomes" id="UP000642180">
    <property type="component" value="Unassembled WGS sequence"/>
</dbReference>
<dbReference type="GO" id="GO:0006355">
    <property type="term" value="P:regulation of DNA-templated transcription"/>
    <property type="evidence" value="ECO:0007669"/>
    <property type="project" value="InterPro"/>
</dbReference>
<dbReference type="InterPro" id="IPR016032">
    <property type="entry name" value="Sig_transdc_resp-reg_C-effctor"/>
</dbReference>
<reference evidence="9" key="1">
    <citation type="journal article" date="2019" name="Int. J. Syst. Evol. Microbiol.">
        <title>The Global Catalogue of Microorganisms (GCM) 10K type strain sequencing project: providing services to taxonomists for standard genome sequencing and annotation.</title>
        <authorList>
            <consortium name="The Broad Institute Genomics Platform"/>
            <consortium name="The Broad Institute Genome Sequencing Center for Infectious Disease"/>
            <person name="Wu L."/>
            <person name="Ma J."/>
        </authorList>
    </citation>
    <scope>NUCLEOTIDE SEQUENCE [LARGE SCALE GENOMIC DNA]</scope>
    <source>
        <strain evidence="9">CCM 2767</strain>
    </source>
</reference>
<keyword evidence="1 5" id="KW-0597">Phosphoprotein</keyword>
<dbReference type="PROSITE" id="PS50043">
    <property type="entry name" value="HTH_LUXR_2"/>
    <property type="match status" value="1"/>
</dbReference>
<evidence type="ECO:0000256" key="1">
    <source>
        <dbReference type="ARBA" id="ARBA00022553"/>
    </source>
</evidence>
<feature type="domain" description="HTH luxR-type" evidence="6">
    <location>
        <begin position="144"/>
        <end position="209"/>
    </location>
</feature>
<keyword evidence="2" id="KW-0805">Transcription regulation</keyword>
<evidence type="ECO:0000259" key="6">
    <source>
        <dbReference type="PROSITE" id="PS50043"/>
    </source>
</evidence>
<dbReference type="SUPFAM" id="SSF46894">
    <property type="entry name" value="C-terminal effector domain of the bipartite response regulators"/>
    <property type="match status" value="1"/>
</dbReference>
<evidence type="ECO:0000313" key="9">
    <source>
        <dbReference type="Proteomes" id="UP000642180"/>
    </source>
</evidence>
<dbReference type="InterPro" id="IPR001789">
    <property type="entry name" value="Sig_transdc_resp-reg_receiver"/>
</dbReference>
<keyword evidence="4" id="KW-0804">Transcription</keyword>
<dbReference type="SUPFAM" id="SSF52172">
    <property type="entry name" value="CheY-like"/>
    <property type="match status" value="1"/>
</dbReference>
<sequence length="215" mass="24152">MSISIKPMQVSILIVEHFPVVRAGIREWLSAFPDFSIVGETPCAEEGVRMTADLHPDLVLLDLVALRRFGYERLSAFRTDQPLLPIIILNGRSDNMHALELMGGSASGFFPSDGDAEQLVTAIRTVCSGERYVAGTSTRFNGSYTTRHQRLTSRELQVFHSMCRGERPTETADRLSLSLSTVNRYRKLVFKKMEIDNMPALIRYAVNQGIEVFPE</sequence>
<gene>
    <name evidence="8" type="ORF">GCM10008066_26610</name>
</gene>